<dbReference type="RefSeq" id="WP_231057511.1">
    <property type="nucleotide sequence ID" value="NZ_JAJNOC010000002.1"/>
</dbReference>
<evidence type="ECO:0000313" key="2">
    <source>
        <dbReference type="EMBL" id="MCD2516182.1"/>
    </source>
</evidence>
<comment type="caution">
    <text evidence="2">The sequence shown here is derived from an EMBL/GenBank/DDBJ whole genome shotgun (WGS) entry which is preliminary data.</text>
</comment>
<accession>A0ABS8Q362</accession>
<feature type="domain" description="DUF1540" evidence="1">
    <location>
        <begin position="64"/>
        <end position="96"/>
    </location>
</feature>
<dbReference type="EMBL" id="JAJNOC010000002">
    <property type="protein sequence ID" value="MCD2516182.1"/>
    <property type="molecule type" value="Genomic_DNA"/>
</dbReference>
<dbReference type="Pfam" id="PF07561">
    <property type="entry name" value="DUF1540"/>
    <property type="match status" value="2"/>
</dbReference>
<dbReference type="InterPro" id="IPR011437">
    <property type="entry name" value="DUF1540"/>
</dbReference>
<evidence type="ECO:0000259" key="1">
    <source>
        <dbReference type="Pfam" id="PF07561"/>
    </source>
</evidence>
<keyword evidence="3" id="KW-1185">Reference proteome</keyword>
<sequence length="114" mass="12035">MNRLALDMPVVGECTVGDCAYNAHHSCQARAITVGAGIHPGCDTFLAATPHSRDAGRHAGVGACKVAACEHNEDYECGAQQIAVGRDGDGACCLTFRRRAPVQPDSRERKRAAD</sequence>
<protein>
    <submittedName>
        <fullName evidence="2">DUF1540 domain-containing protein</fullName>
    </submittedName>
</protein>
<organism evidence="2 3">
    <name type="scientific">Massilia phyllostachyos</name>
    <dbReference type="NCBI Taxonomy" id="2898585"/>
    <lineage>
        <taxon>Bacteria</taxon>
        <taxon>Pseudomonadati</taxon>
        <taxon>Pseudomonadota</taxon>
        <taxon>Betaproteobacteria</taxon>
        <taxon>Burkholderiales</taxon>
        <taxon>Oxalobacteraceae</taxon>
        <taxon>Telluria group</taxon>
        <taxon>Massilia</taxon>
    </lineage>
</organism>
<feature type="domain" description="DUF1540" evidence="1">
    <location>
        <begin position="14"/>
        <end position="36"/>
    </location>
</feature>
<proteinExistence type="predicted"/>
<name>A0ABS8Q362_9BURK</name>
<reference evidence="2" key="1">
    <citation type="submission" date="2021-11" db="EMBL/GenBank/DDBJ databases">
        <title>The complete genome of Massilia sp sp. G4R7.</title>
        <authorList>
            <person name="Liu L."/>
            <person name="Yue J."/>
            <person name="Yuan J."/>
            <person name="Yang F."/>
            <person name="Li L."/>
        </authorList>
    </citation>
    <scope>NUCLEOTIDE SEQUENCE</scope>
    <source>
        <strain evidence="2">G4R7</strain>
    </source>
</reference>
<dbReference type="Proteomes" id="UP001179361">
    <property type="component" value="Unassembled WGS sequence"/>
</dbReference>
<evidence type="ECO:0000313" key="3">
    <source>
        <dbReference type="Proteomes" id="UP001179361"/>
    </source>
</evidence>
<gene>
    <name evidence="2" type="ORF">LQ564_07615</name>
</gene>